<gene>
    <name evidence="14" type="ORF">EIK76_08510</name>
</gene>
<dbReference type="SUPFAM" id="SSF55083">
    <property type="entry name" value="6-hydroxymethyl-7,8-dihydropterin pyrophosphokinase, HPPK"/>
    <property type="match status" value="1"/>
</dbReference>
<accession>A0A3P3QID6</accession>
<sequence>MKRSVMYYVISIGSNIQPEQHVAAAVSILTETFGSLYLYPRVYTQAQFVESNHVFINSVLVLKSSLAATELKQELCRIEELLGRDRTDPLRSVKDRSCDLDIIWQQPHWSEVWKTELTESYIQQVFDPASTQAPIQLGFQLFSERPAAIYFQAQAGDKFIVDQKPDALINWLETSLLCN</sequence>
<reference evidence="14 15" key="1">
    <citation type="submission" date="2018-11" db="EMBL/GenBank/DDBJ databases">
        <title>Draft genome analysis of Rheinheimera mesophila isolated from an industrial waste site.</title>
        <authorList>
            <person name="Yu Q."/>
            <person name="Qi Y."/>
            <person name="Zhang H."/>
            <person name="Lu Y."/>
            <person name="Pu J."/>
        </authorList>
    </citation>
    <scope>NUCLEOTIDE SEQUENCE [LARGE SCALE GENOMIC DNA]</scope>
    <source>
        <strain evidence="14 15">IITR13</strain>
    </source>
</reference>
<dbReference type="PANTHER" id="PTHR43071">
    <property type="entry name" value="2-AMINO-4-HYDROXY-6-HYDROXYMETHYLDIHYDROPTERIDINE PYROPHOSPHOKINASE"/>
    <property type="match status" value="1"/>
</dbReference>
<name>A0A3P3QID6_9GAMM</name>
<dbReference type="GO" id="GO:0046654">
    <property type="term" value="P:tetrahydrofolate biosynthetic process"/>
    <property type="evidence" value="ECO:0007669"/>
    <property type="project" value="UniProtKB-UniPathway"/>
</dbReference>
<dbReference type="GO" id="GO:0016301">
    <property type="term" value="F:kinase activity"/>
    <property type="evidence" value="ECO:0007669"/>
    <property type="project" value="UniProtKB-KW"/>
</dbReference>
<evidence type="ECO:0000256" key="10">
    <source>
        <dbReference type="ARBA" id="ARBA00029409"/>
    </source>
</evidence>
<keyword evidence="9" id="KW-0289">Folate biosynthesis</keyword>
<dbReference type="Gene3D" id="3.30.70.560">
    <property type="entry name" value="7,8-Dihydro-6-hydroxymethylpterin-pyrophosphokinase HPPK"/>
    <property type="match status" value="1"/>
</dbReference>
<comment type="pathway">
    <text evidence="1">Cofactor biosynthesis; tetrahydrofolate biosynthesis; 2-amino-4-hydroxy-6-hydroxymethyl-7,8-dihydropteridine diphosphate from 7,8-dihydroneopterin triphosphate: step 4/4.</text>
</comment>
<dbReference type="Pfam" id="PF01288">
    <property type="entry name" value="HPPK"/>
    <property type="match status" value="1"/>
</dbReference>
<evidence type="ECO:0000256" key="8">
    <source>
        <dbReference type="ARBA" id="ARBA00022840"/>
    </source>
</evidence>
<evidence type="ECO:0000259" key="13">
    <source>
        <dbReference type="Pfam" id="PF01288"/>
    </source>
</evidence>
<proteinExistence type="inferred from homology"/>
<dbReference type="PANTHER" id="PTHR43071:SF1">
    <property type="entry name" value="2-AMINO-4-HYDROXY-6-HYDROXYMETHYLDIHYDROPTERIDINE PYROPHOSPHOKINASE"/>
    <property type="match status" value="1"/>
</dbReference>
<dbReference type="OrthoDB" id="582926at2"/>
<keyword evidence="6" id="KW-0547">Nucleotide-binding</keyword>
<keyword evidence="7 14" id="KW-0418">Kinase</keyword>
<evidence type="ECO:0000256" key="11">
    <source>
        <dbReference type="ARBA" id="ARBA00029766"/>
    </source>
</evidence>
<comment type="similarity">
    <text evidence="2">Belongs to the HPPK family.</text>
</comment>
<dbReference type="EC" id="2.7.6.3" evidence="3"/>
<keyword evidence="15" id="KW-1185">Reference proteome</keyword>
<dbReference type="UniPathway" id="UPA00077">
    <property type="reaction ID" value="UER00155"/>
</dbReference>
<dbReference type="GO" id="GO:0005524">
    <property type="term" value="F:ATP binding"/>
    <property type="evidence" value="ECO:0007669"/>
    <property type="project" value="UniProtKB-KW"/>
</dbReference>
<evidence type="ECO:0000256" key="1">
    <source>
        <dbReference type="ARBA" id="ARBA00005051"/>
    </source>
</evidence>
<dbReference type="AlphaFoldDB" id="A0A3P3QID6"/>
<evidence type="ECO:0000256" key="2">
    <source>
        <dbReference type="ARBA" id="ARBA00005810"/>
    </source>
</evidence>
<evidence type="ECO:0000256" key="4">
    <source>
        <dbReference type="ARBA" id="ARBA00016218"/>
    </source>
</evidence>
<keyword evidence="5" id="KW-0808">Transferase</keyword>
<protein>
    <recommendedName>
        <fullName evidence="4">2-amino-4-hydroxy-6-hydroxymethyldihydropteridine pyrophosphokinase</fullName>
        <ecNumber evidence="3">2.7.6.3</ecNumber>
    </recommendedName>
    <alternativeName>
        <fullName evidence="11">6-hydroxymethyl-7,8-dihydropterin pyrophosphokinase</fullName>
    </alternativeName>
    <alternativeName>
        <fullName evidence="12">7,8-dihydro-6-hydroxymethylpterin-pyrophosphokinase</fullName>
    </alternativeName>
</protein>
<evidence type="ECO:0000313" key="15">
    <source>
        <dbReference type="Proteomes" id="UP000276260"/>
    </source>
</evidence>
<evidence type="ECO:0000256" key="6">
    <source>
        <dbReference type="ARBA" id="ARBA00022741"/>
    </source>
</evidence>
<evidence type="ECO:0000256" key="7">
    <source>
        <dbReference type="ARBA" id="ARBA00022777"/>
    </source>
</evidence>
<dbReference type="GO" id="GO:0046656">
    <property type="term" value="P:folic acid biosynthetic process"/>
    <property type="evidence" value="ECO:0007669"/>
    <property type="project" value="UniProtKB-KW"/>
</dbReference>
<evidence type="ECO:0000313" key="14">
    <source>
        <dbReference type="EMBL" id="RRJ20934.1"/>
    </source>
</evidence>
<comment type="caution">
    <text evidence="14">The sequence shown here is derived from an EMBL/GenBank/DDBJ whole genome shotgun (WGS) entry which is preliminary data.</text>
</comment>
<dbReference type="EMBL" id="RRCF01000002">
    <property type="protein sequence ID" value="RRJ20934.1"/>
    <property type="molecule type" value="Genomic_DNA"/>
</dbReference>
<dbReference type="InterPro" id="IPR000550">
    <property type="entry name" value="Hppk"/>
</dbReference>
<feature type="domain" description="7,8-dihydro-6-hydroxymethylpterin-pyrophosphokinase" evidence="13">
    <location>
        <begin position="9"/>
        <end position="106"/>
    </location>
</feature>
<evidence type="ECO:0000256" key="9">
    <source>
        <dbReference type="ARBA" id="ARBA00022909"/>
    </source>
</evidence>
<evidence type="ECO:0000256" key="12">
    <source>
        <dbReference type="ARBA" id="ARBA00033413"/>
    </source>
</evidence>
<dbReference type="InterPro" id="IPR035907">
    <property type="entry name" value="Hppk_sf"/>
</dbReference>
<evidence type="ECO:0000256" key="5">
    <source>
        <dbReference type="ARBA" id="ARBA00022679"/>
    </source>
</evidence>
<organism evidence="14 15">
    <name type="scientific">Rheinheimera mesophila</name>
    <dbReference type="NCBI Taxonomy" id="1547515"/>
    <lineage>
        <taxon>Bacteria</taxon>
        <taxon>Pseudomonadati</taxon>
        <taxon>Pseudomonadota</taxon>
        <taxon>Gammaproteobacteria</taxon>
        <taxon>Chromatiales</taxon>
        <taxon>Chromatiaceae</taxon>
        <taxon>Rheinheimera</taxon>
    </lineage>
</organism>
<dbReference type="GO" id="GO:0003848">
    <property type="term" value="F:2-amino-4-hydroxy-6-hydroxymethyldihydropteridine diphosphokinase activity"/>
    <property type="evidence" value="ECO:0007669"/>
    <property type="project" value="UniProtKB-EC"/>
</dbReference>
<keyword evidence="8" id="KW-0067">ATP-binding</keyword>
<evidence type="ECO:0000256" key="3">
    <source>
        <dbReference type="ARBA" id="ARBA00013253"/>
    </source>
</evidence>
<dbReference type="Proteomes" id="UP000276260">
    <property type="component" value="Unassembled WGS sequence"/>
</dbReference>
<comment type="function">
    <text evidence="10">Catalyzes the transfer of pyrophosphate from adenosine triphosphate (ATP) to 6-hydroxymethyl-7,8-dihydropterin, an enzymatic step in folate biosynthesis pathway.</text>
</comment>